<proteinExistence type="predicted"/>
<gene>
    <name evidence="2" type="ORF">HYH03_013347</name>
</gene>
<dbReference type="Proteomes" id="UP000612055">
    <property type="component" value="Unassembled WGS sequence"/>
</dbReference>
<dbReference type="EMBL" id="JAEHOE010000088">
    <property type="protein sequence ID" value="KAG2488042.1"/>
    <property type="molecule type" value="Genomic_DNA"/>
</dbReference>
<organism evidence="2 3">
    <name type="scientific">Edaphochlamys debaryana</name>
    <dbReference type="NCBI Taxonomy" id="47281"/>
    <lineage>
        <taxon>Eukaryota</taxon>
        <taxon>Viridiplantae</taxon>
        <taxon>Chlorophyta</taxon>
        <taxon>core chlorophytes</taxon>
        <taxon>Chlorophyceae</taxon>
        <taxon>CS clade</taxon>
        <taxon>Chlamydomonadales</taxon>
        <taxon>Chlamydomonadales incertae sedis</taxon>
        <taxon>Edaphochlamys</taxon>
    </lineage>
</organism>
<name>A0A835XNA9_9CHLO</name>
<evidence type="ECO:0000313" key="3">
    <source>
        <dbReference type="Proteomes" id="UP000612055"/>
    </source>
</evidence>
<feature type="compositionally biased region" description="Basic and acidic residues" evidence="1">
    <location>
        <begin position="137"/>
        <end position="162"/>
    </location>
</feature>
<evidence type="ECO:0000256" key="1">
    <source>
        <dbReference type="SAM" id="MobiDB-lite"/>
    </source>
</evidence>
<dbReference type="AlphaFoldDB" id="A0A835XNA9"/>
<feature type="region of interest" description="Disordered" evidence="1">
    <location>
        <begin position="134"/>
        <end position="183"/>
    </location>
</feature>
<evidence type="ECO:0000313" key="2">
    <source>
        <dbReference type="EMBL" id="KAG2488042.1"/>
    </source>
</evidence>
<feature type="compositionally biased region" description="Polar residues" evidence="1">
    <location>
        <begin position="97"/>
        <end position="106"/>
    </location>
</feature>
<reference evidence="2" key="1">
    <citation type="journal article" date="2020" name="bioRxiv">
        <title>Comparative genomics of Chlamydomonas.</title>
        <authorList>
            <person name="Craig R.J."/>
            <person name="Hasan A.R."/>
            <person name="Ness R.W."/>
            <person name="Keightley P.D."/>
        </authorList>
    </citation>
    <scope>NUCLEOTIDE SEQUENCE</scope>
    <source>
        <strain evidence="2">CCAP 11/70</strain>
    </source>
</reference>
<sequence length="230" mass="23300">MLLGLPRSAPAATTRSGPRSRGLWPPLSCRPEVTATKPTTGAAVVEESVPGGAAAGSGGQLHEAAVQRLAELLAQELGPRLAQAVTQAAPPAYADTETGTEASTGSRPRQAPGPLPPDPRLLARLEAVEARAAAAEAKAEATESKAAEAEAEARQARAEAARATEAAQVVRPGGGGDDGGGGGGGWRSLLWRLQEAWANMHPDSRRAAVHWKAGHKQGCQAAGAAGTEPS</sequence>
<feature type="region of interest" description="Disordered" evidence="1">
    <location>
        <begin position="85"/>
        <end position="120"/>
    </location>
</feature>
<accession>A0A835XNA9</accession>
<keyword evidence="3" id="KW-1185">Reference proteome</keyword>
<comment type="caution">
    <text evidence="2">The sequence shown here is derived from an EMBL/GenBank/DDBJ whole genome shotgun (WGS) entry which is preliminary data.</text>
</comment>
<feature type="region of interest" description="Disordered" evidence="1">
    <location>
        <begin position="1"/>
        <end position="40"/>
    </location>
</feature>
<protein>
    <submittedName>
        <fullName evidence="2">Uncharacterized protein</fullName>
    </submittedName>
</protein>
<feature type="compositionally biased region" description="Gly residues" evidence="1">
    <location>
        <begin position="172"/>
        <end position="183"/>
    </location>
</feature>